<feature type="compositionally biased region" description="Acidic residues" evidence="1">
    <location>
        <begin position="45"/>
        <end position="67"/>
    </location>
</feature>
<feature type="chain" id="PRO_5039195157" description="Lipoprotein" evidence="2">
    <location>
        <begin position="21"/>
        <end position="287"/>
    </location>
</feature>
<dbReference type="Proteomes" id="UP000823615">
    <property type="component" value="Unassembled WGS sequence"/>
</dbReference>
<reference evidence="3" key="2">
    <citation type="journal article" date="2021" name="PeerJ">
        <title>Extensive microbial diversity within the chicken gut microbiome revealed by metagenomics and culture.</title>
        <authorList>
            <person name="Gilroy R."/>
            <person name="Ravi A."/>
            <person name="Getino M."/>
            <person name="Pursley I."/>
            <person name="Horton D.L."/>
            <person name="Alikhan N.F."/>
            <person name="Baker D."/>
            <person name="Gharbi K."/>
            <person name="Hall N."/>
            <person name="Watson M."/>
            <person name="Adriaenssens E.M."/>
            <person name="Foster-Nyarko E."/>
            <person name="Jarju S."/>
            <person name="Secka A."/>
            <person name="Antonio M."/>
            <person name="Oren A."/>
            <person name="Chaudhuri R.R."/>
            <person name="La Ragione R."/>
            <person name="Hildebrand F."/>
            <person name="Pallen M.J."/>
        </authorList>
    </citation>
    <scope>NUCLEOTIDE SEQUENCE</scope>
    <source>
        <strain evidence="3">7293</strain>
    </source>
</reference>
<evidence type="ECO:0000313" key="4">
    <source>
        <dbReference type="Proteomes" id="UP000823615"/>
    </source>
</evidence>
<keyword evidence="2" id="KW-0732">Signal</keyword>
<evidence type="ECO:0000256" key="1">
    <source>
        <dbReference type="SAM" id="MobiDB-lite"/>
    </source>
</evidence>
<feature type="region of interest" description="Disordered" evidence="1">
    <location>
        <begin position="25"/>
        <end position="74"/>
    </location>
</feature>
<protein>
    <recommendedName>
        <fullName evidence="5">Lipoprotein</fullName>
    </recommendedName>
</protein>
<proteinExistence type="predicted"/>
<feature type="signal peptide" evidence="2">
    <location>
        <begin position="1"/>
        <end position="20"/>
    </location>
</feature>
<dbReference type="AlphaFoldDB" id="A0A9D9E1K1"/>
<name>A0A9D9E1K1_9SPIO</name>
<reference evidence="3" key="1">
    <citation type="submission" date="2020-10" db="EMBL/GenBank/DDBJ databases">
        <authorList>
            <person name="Gilroy R."/>
        </authorList>
    </citation>
    <scope>NUCLEOTIDE SEQUENCE</scope>
    <source>
        <strain evidence="3">7293</strain>
    </source>
</reference>
<accession>A0A9D9E1K1</accession>
<evidence type="ECO:0000256" key="2">
    <source>
        <dbReference type="SAM" id="SignalP"/>
    </source>
</evidence>
<sequence>MIKKLAIIILISMFLISCEASFTTSGTGGDGTTLPDNPAVNPDPDLPEPPEEDIPTTPDTPEDDDDNGNGKTLSDSKARYYLNVAIGEFPDNNTEWNRFVDKDKIEFELEEYPYSLSAYSIYFDDFACECRATISHSGDDIIESANIEATDGSYNCYITGDTIGDSTTYPEGTKQNYIPQLVNTVINEVDRTLFNNNIEKLEHITSFSLTRDAKAVNYSSFAATNTNGDVSHYNIEKMIVTRQKASAETPVEERIELVIYNSFETISIEAVKQMESNLYTILSATVS</sequence>
<comment type="caution">
    <text evidence="3">The sequence shown here is derived from an EMBL/GenBank/DDBJ whole genome shotgun (WGS) entry which is preliminary data.</text>
</comment>
<evidence type="ECO:0000313" key="3">
    <source>
        <dbReference type="EMBL" id="MBO8436501.1"/>
    </source>
</evidence>
<evidence type="ECO:0008006" key="5">
    <source>
        <dbReference type="Google" id="ProtNLM"/>
    </source>
</evidence>
<dbReference type="EMBL" id="JADIMT010000069">
    <property type="protein sequence ID" value="MBO8436501.1"/>
    <property type="molecule type" value="Genomic_DNA"/>
</dbReference>
<organism evidence="3 4">
    <name type="scientific">Candidatus Ornithospirochaeta stercoripullorum</name>
    <dbReference type="NCBI Taxonomy" id="2840899"/>
    <lineage>
        <taxon>Bacteria</taxon>
        <taxon>Pseudomonadati</taxon>
        <taxon>Spirochaetota</taxon>
        <taxon>Spirochaetia</taxon>
        <taxon>Spirochaetales</taxon>
        <taxon>Spirochaetaceae</taxon>
        <taxon>Spirochaetaceae incertae sedis</taxon>
        <taxon>Candidatus Ornithospirochaeta</taxon>
    </lineage>
</organism>
<gene>
    <name evidence="3" type="ORF">IAA97_05940</name>
</gene>
<dbReference type="PROSITE" id="PS51257">
    <property type="entry name" value="PROKAR_LIPOPROTEIN"/>
    <property type="match status" value="1"/>
</dbReference>